<sequence length="156" mass="17342">MDSTPVTQFIPATPADAALIRDIVRAAYKRWVAVIGREPMPMRVDYEKAVTDHRIELLSHDGLVVGVIETMLHDDHLWVENIAISPVEQRKGHGKRLLARAEEQAKAAGRAEIRLLTNAAFDTNVALYQRTGYVITRTEPFMGGTTVYMTKALSGV</sequence>
<dbReference type="EMBL" id="JACIDU010000002">
    <property type="protein sequence ID" value="MBB4101977.1"/>
    <property type="molecule type" value="Genomic_DNA"/>
</dbReference>
<evidence type="ECO:0000256" key="1">
    <source>
        <dbReference type="ARBA" id="ARBA00022679"/>
    </source>
</evidence>
<proteinExistence type="predicted"/>
<dbReference type="PROSITE" id="PS51186">
    <property type="entry name" value="GNAT"/>
    <property type="match status" value="1"/>
</dbReference>
<feature type="domain" description="N-acetyltransferase" evidence="3">
    <location>
        <begin position="7"/>
        <end position="154"/>
    </location>
</feature>
<keyword evidence="5" id="KW-1185">Reference proteome</keyword>
<keyword evidence="4" id="KW-0689">Ribosomal protein</keyword>
<dbReference type="CDD" id="cd04301">
    <property type="entry name" value="NAT_SF"/>
    <property type="match status" value="1"/>
</dbReference>
<evidence type="ECO:0000256" key="2">
    <source>
        <dbReference type="ARBA" id="ARBA00023315"/>
    </source>
</evidence>
<organism evidence="4 5">
    <name type="scientific">Allorhizobium borbori</name>
    <dbReference type="NCBI Taxonomy" id="485907"/>
    <lineage>
        <taxon>Bacteria</taxon>
        <taxon>Pseudomonadati</taxon>
        <taxon>Pseudomonadota</taxon>
        <taxon>Alphaproteobacteria</taxon>
        <taxon>Hyphomicrobiales</taxon>
        <taxon>Rhizobiaceae</taxon>
        <taxon>Rhizobium/Agrobacterium group</taxon>
        <taxon>Allorhizobium</taxon>
    </lineage>
</organism>
<dbReference type="Gene3D" id="3.40.630.30">
    <property type="match status" value="1"/>
</dbReference>
<accession>A0A7W6NZQ5</accession>
<dbReference type="PANTHER" id="PTHR43877">
    <property type="entry name" value="AMINOALKYLPHOSPHONATE N-ACETYLTRANSFERASE-RELATED-RELATED"/>
    <property type="match status" value="1"/>
</dbReference>
<protein>
    <submittedName>
        <fullName evidence="4">Ribosomal protein S18 acetylase RimI-like enzyme</fullName>
    </submittedName>
</protein>
<dbReference type="InterPro" id="IPR016181">
    <property type="entry name" value="Acyl_CoA_acyltransferase"/>
</dbReference>
<keyword evidence="4" id="KW-0687">Ribonucleoprotein</keyword>
<dbReference type="InterPro" id="IPR000182">
    <property type="entry name" value="GNAT_dom"/>
</dbReference>
<evidence type="ECO:0000259" key="3">
    <source>
        <dbReference type="PROSITE" id="PS51186"/>
    </source>
</evidence>
<name>A0A7W6NZQ5_9HYPH</name>
<dbReference type="Proteomes" id="UP000584824">
    <property type="component" value="Unassembled WGS sequence"/>
</dbReference>
<dbReference type="RefSeq" id="WP_183789073.1">
    <property type="nucleotide sequence ID" value="NZ_JACIDU010000002.1"/>
</dbReference>
<dbReference type="InterPro" id="IPR050832">
    <property type="entry name" value="Bact_Acetyltransf"/>
</dbReference>
<dbReference type="GO" id="GO:0005840">
    <property type="term" value="C:ribosome"/>
    <property type="evidence" value="ECO:0007669"/>
    <property type="project" value="UniProtKB-KW"/>
</dbReference>
<dbReference type="AlphaFoldDB" id="A0A7W6NZQ5"/>
<comment type="caution">
    <text evidence="4">The sequence shown here is derived from an EMBL/GenBank/DDBJ whole genome shotgun (WGS) entry which is preliminary data.</text>
</comment>
<evidence type="ECO:0000313" key="4">
    <source>
        <dbReference type="EMBL" id="MBB4101977.1"/>
    </source>
</evidence>
<dbReference type="GO" id="GO:0016747">
    <property type="term" value="F:acyltransferase activity, transferring groups other than amino-acyl groups"/>
    <property type="evidence" value="ECO:0007669"/>
    <property type="project" value="InterPro"/>
</dbReference>
<gene>
    <name evidence="4" type="ORF">GGQ66_000505</name>
</gene>
<dbReference type="Pfam" id="PF00583">
    <property type="entry name" value="Acetyltransf_1"/>
    <property type="match status" value="1"/>
</dbReference>
<dbReference type="SUPFAM" id="SSF55729">
    <property type="entry name" value="Acyl-CoA N-acyltransferases (Nat)"/>
    <property type="match status" value="1"/>
</dbReference>
<reference evidence="4 5" key="1">
    <citation type="submission" date="2020-08" db="EMBL/GenBank/DDBJ databases">
        <title>Genomic Encyclopedia of Type Strains, Phase IV (KMG-IV): sequencing the most valuable type-strain genomes for metagenomic binning, comparative biology and taxonomic classification.</title>
        <authorList>
            <person name="Goeker M."/>
        </authorList>
    </citation>
    <scope>NUCLEOTIDE SEQUENCE [LARGE SCALE GENOMIC DNA]</scope>
    <source>
        <strain evidence="4 5">DSM 26385</strain>
    </source>
</reference>
<keyword evidence="1" id="KW-0808">Transferase</keyword>
<keyword evidence="2" id="KW-0012">Acyltransferase</keyword>
<evidence type="ECO:0000313" key="5">
    <source>
        <dbReference type="Proteomes" id="UP000584824"/>
    </source>
</evidence>